<protein>
    <submittedName>
        <fullName evidence="1">Unannotated protein</fullName>
    </submittedName>
</protein>
<organism evidence="1">
    <name type="scientific">freshwater metagenome</name>
    <dbReference type="NCBI Taxonomy" id="449393"/>
    <lineage>
        <taxon>unclassified sequences</taxon>
        <taxon>metagenomes</taxon>
        <taxon>ecological metagenomes</taxon>
    </lineage>
</organism>
<dbReference type="InterPro" id="IPR007460">
    <property type="entry name" value="BrnT_toxin"/>
</dbReference>
<dbReference type="InterPro" id="IPR038573">
    <property type="entry name" value="BrnT_sf"/>
</dbReference>
<dbReference type="EMBL" id="CAFAAY010000066">
    <property type="protein sequence ID" value="CAB4817795.1"/>
    <property type="molecule type" value="Genomic_DNA"/>
</dbReference>
<proteinExistence type="predicted"/>
<name>A0A6J6ZAG8_9ZZZZ</name>
<dbReference type="Pfam" id="PF04365">
    <property type="entry name" value="BrnT_toxin"/>
    <property type="match status" value="1"/>
</dbReference>
<reference evidence="1" key="1">
    <citation type="submission" date="2020-05" db="EMBL/GenBank/DDBJ databases">
        <authorList>
            <person name="Chiriac C."/>
            <person name="Salcher M."/>
            <person name="Ghai R."/>
            <person name="Kavagutti S V."/>
        </authorList>
    </citation>
    <scope>NUCLEOTIDE SEQUENCE</scope>
</reference>
<accession>A0A6J6ZAG8</accession>
<dbReference type="AlphaFoldDB" id="A0A6J6ZAG8"/>
<gene>
    <name evidence="1" type="ORF">UFOPK3124_00869</name>
</gene>
<sequence>MLSLFNVATIKRMKLTYDSAKNQSNIDKHGLSLDEAKLLDWDEALSWVDDRKDYGEQRCAALVPMKQRLYCVVYVDLKMNRRIISLRKANNREIDRYEKETN</sequence>
<dbReference type="Gene3D" id="3.10.450.530">
    <property type="entry name" value="Ribonuclease toxin, BrnT, of type II toxin-antitoxin system"/>
    <property type="match status" value="1"/>
</dbReference>
<evidence type="ECO:0000313" key="1">
    <source>
        <dbReference type="EMBL" id="CAB4817795.1"/>
    </source>
</evidence>